<dbReference type="AlphaFoldDB" id="A0ABD6AEM0"/>
<organism evidence="1 2">
    <name type="scientific">Halomarina halobia</name>
    <dbReference type="NCBI Taxonomy" id="3033386"/>
    <lineage>
        <taxon>Archaea</taxon>
        <taxon>Methanobacteriati</taxon>
        <taxon>Methanobacteriota</taxon>
        <taxon>Stenosarchaea group</taxon>
        <taxon>Halobacteria</taxon>
        <taxon>Halobacteriales</taxon>
        <taxon>Natronomonadaceae</taxon>
        <taxon>Halomarina</taxon>
    </lineage>
</organism>
<dbReference type="PANTHER" id="PTHR11941:SF54">
    <property type="entry name" value="ENOYL-COA HYDRATASE, MITOCHONDRIAL"/>
    <property type="match status" value="1"/>
</dbReference>
<dbReference type="Pfam" id="PF00378">
    <property type="entry name" value="ECH_1"/>
    <property type="match status" value="1"/>
</dbReference>
<evidence type="ECO:0000313" key="1">
    <source>
        <dbReference type="EMBL" id="MFC7318697.1"/>
    </source>
</evidence>
<comment type="caution">
    <text evidence="1">The sequence shown here is derived from an EMBL/GenBank/DDBJ whole genome shotgun (WGS) entry which is preliminary data.</text>
</comment>
<sequence length="259" mass="27667">MTVTVDRDANTDHVAHLRMDFGDLNLLSPDAIVDLRDAIASVPDDVSVVTVGSGSGDDVGGLTAGLKLDEVREYSVSDARALLTTLYEAMQRVRDLDAVTVCRCGEYALGAGLELAMSCDFRVATEDAALGLPEIDVGLVTGIQGGLLVRLVGLQAAKEIVYTGEPVSGLEAEELGLVNRAVPPAEYETTVDGLVETLAGKSPLVLRWQTRVFRALRSNGVEAGIDHSLETIAACFDTYDQHEAMTAFLEKREPAFEGR</sequence>
<dbReference type="EMBL" id="JBHTBF010000003">
    <property type="protein sequence ID" value="MFC7318697.1"/>
    <property type="molecule type" value="Genomic_DNA"/>
</dbReference>
<dbReference type="CDD" id="cd06558">
    <property type="entry name" value="crotonase-like"/>
    <property type="match status" value="1"/>
</dbReference>
<dbReference type="RefSeq" id="WP_276306465.1">
    <property type="nucleotide sequence ID" value="NZ_CP119993.1"/>
</dbReference>
<dbReference type="InterPro" id="IPR001753">
    <property type="entry name" value="Enoyl-CoA_hydra/iso"/>
</dbReference>
<proteinExistence type="predicted"/>
<keyword evidence="2" id="KW-1185">Reference proteome</keyword>
<gene>
    <name evidence="1" type="ORF">ACFQPE_18130</name>
</gene>
<accession>A0ABD6AEM0</accession>
<protein>
    <submittedName>
        <fullName evidence="1">Enoyl-CoA hydratase/isomerase family protein</fullName>
    </submittedName>
</protein>
<evidence type="ECO:0000313" key="2">
    <source>
        <dbReference type="Proteomes" id="UP001596547"/>
    </source>
</evidence>
<dbReference type="GO" id="GO:0003824">
    <property type="term" value="F:catalytic activity"/>
    <property type="evidence" value="ECO:0007669"/>
    <property type="project" value="UniProtKB-ARBA"/>
</dbReference>
<dbReference type="Gene3D" id="3.90.226.10">
    <property type="entry name" value="2-enoyl-CoA Hydratase, Chain A, domain 1"/>
    <property type="match status" value="1"/>
</dbReference>
<dbReference type="InterPro" id="IPR029045">
    <property type="entry name" value="ClpP/crotonase-like_dom_sf"/>
</dbReference>
<dbReference type="Proteomes" id="UP001596547">
    <property type="component" value="Unassembled WGS sequence"/>
</dbReference>
<name>A0ABD6AEM0_9EURY</name>
<dbReference type="SUPFAM" id="SSF52096">
    <property type="entry name" value="ClpP/crotonase"/>
    <property type="match status" value="1"/>
</dbReference>
<reference evidence="1 2" key="1">
    <citation type="journal article" date="2019" name="Int. J. Syst. Evol. Microbiol.">
        <title>The Global Catalogue of Microorganisms (GCM) 10K type strain sequencing project: providing services to taxonomists for standard genome sequencing and annotation.</title>
        <authorList>
            <consortium name="The Broad Institute Genomics Platform"/>
            <consortium name="The Broad Institute Genome Sequencing Center for Infectious Disease"/>
            <person name="Wu L."/>
            <person name="Ma J."/>
        </authorList>
    </citation>
    <scope>NUCLEOTIDE SEQUENCE [LARGE SCALE GENOMIC DNA]</scope>
    <source>
        <strain evidence="1 2">PSR21</strain>
    </source>
</reference>
<dbReference type="GeneID" id="79317114"/>
<dbReference type="PANTHER" id="PTHR11941">
    <property type="entry name" value="ENOYL-COA HYDRATASE-RELATED"/>
    <property type="match status" value="1"/>
</dbReference>